<gene>
    <name evidence="4" type="ORF">RFI_26751</name>
</gene>
<feature type="compositionally biased region" description="Low complexity" evidence="2">
    <location>
        <begin position="133"/>
        <end position="167"/>
    </location>
</feature>
<evidence type="ECO:0000256" key="1">
    <source>
        <dbReference type="SAM" id="Coils"/>
    </source>
</evidence>
<dbReference type="InterPro" id="IPR001849">
    <property type="entry name" value="PH_domain"/>
</dbReference>
<dbReference type="SUPFAM" id="SSF50729">
    <property type="entry name" value="PH domain-like"/>
    <property type="match status" value="1"/>
</dbReference>
<dbReference type="Pfam" id="PF00169">
    <property type="entry name" value="PH"/>
    <property type="match status" value="1"/>
</dbReference>
<organism evidence="4 5">
    <name type="scientific">Reticulomyxa filosa</name>
    <dbReference type="NCBI Taxonomy" id="46433"/>
    <lineage>
        <taxon>Eukaryota</taxon>
        <taxon>Sar</taxon>
        <taxon>Rhizaria</taxon>
        <taxon>Retaria</taxon>
        <taxon>Foraminifera</taxon>
        <taxon>Monothalamids</taxon>
        <taxon>Reticulomyxidae</taxon>
        <taxon>Reticulomyxa</taxon>
    </lineage>
</organism>
<keyword evidence="1" id="KW-0175">Coiled coil</keyword>
<feature type="domain" description="PH" evidence="3">
    <location>
        <begin position="368"/>
        <end position="464"/>
    </location>
</feature>
<feature type="compositionally biased region" description="Low complexity" evidence="2">
    <location>
        <begin position="114"/>
        <end position="126"/>
    </location>
</feature>
<dbReference type="InterPro" id="IPR011993">
    <property type="entry name" value="PH-like_dom_sf"/>
</dbReference>
<feature type="region of interest" description="Disordered" evidence="2">
    <location>
        <begin position="479"/>
        <end position="498"/>
    </location>
</feature>
<name>X6MC54_RETFI</name>
<protein>
    <recommendedName>
        <fullName evidence="3">PH domain-containing protein</fullName>
    </recommendedName>
</protein>
<evidence type="ECO:0000313" key="4">
    <source>
        <dbReference type="EMBL" id="ETO10630.1"/>
    </source>
</evidence>
<reference evidence="4 5" key="1">
    <citation type="journal article" date="2013" name="Curr. Biol.">
        <title>The Genome of the Foraminiferan Reticulomyxa filosa.</title>
        <authorList>
            <person name="Glockner G."/>
            <person name="Hulsmann N."/>
            <person name="Schleicher M."/>
            <person name="Noegel A.A."/>
            <person name="Eichinger L."/>
            <person name="Gallinger C."/>
            <person name="Pawlowski J."/>
            <person name="Sierra R."/>
            <person name="Euteneuer U."/>
            <person name="Pillet L."/>
            <person name="Moustafa A."/>
            <person name="Platzer M."/>
            <person name="Groth M."/>
            <person name="Szafranski K."/>
            <person name="Schliwa M."/>
        </authorList>
    </citation>
    <scope>NUCLEOTIDE SEQUENCE [LARGE SCALE GENOMIC DNA]</scope>
</reference>
<sequence>MIAFNEMIEEKLKVGVDVPFPIPPYIQSITSAHLDCLNTEQLLCIKTAAVICKAKGNRSRQFEEEMLRGTHPVEKMAEKRRLRETLLELKNMGFIIFVDSTHRGIAFAMSSAHSPSMNNSRNPSSNVEDDETTPAMTITTTTTTTATTTATATATTTTTTSTTSTATPPNQKDEMDDTFIKPSSATNHMSFIWHNQVATPGEEEEEEALATQSDRSLVFQKKIMKITSTVSAMVKGATTNNNNNNNNNKKTTMTPLHPYESNSTGIMEHESEEDIDLTVLSAIESKSFNHSVPLPPPPSAPPCSLPLSLSYAGLPTESPEKSTSIADTTESRTRFNSLHRRNFSVGQQDNSDPMPSTLSLLQPPGVHIPYKKGRLYKRGAMSSNTPEKLRYFVFKHHTLYWFKDTVKEHYPVNRIKFTSDMDIKLKREDELHLRVQTSRKNYILRAENQSDMNEWHDLLKKAMKGITFKKKKKFPNGFTNVEDNEEAEDSNSDSDDDFSESHVYEFSYGFLRDVIYEQMLHAQRQQLHTHAAKFIEHLLSKEYDRNLALLKERHQELGSEIESSRKREDKLFVRHSKLKKKENPSLCQL</sequence>
<dbReference type="EMBL" id="ASPP01023323">
    <property type="protein sequence ID" value="ETO10630.1"/>
    <property type="molecule type" value="Genomic_DNA"/>
</dbReference>
<feature type="region of interest" description="Disordered" evidence="2">
    <location>
        <begin position="111"/>
        <end position="176"/>
    </location>
</feature>
<evidence type="ECO:0000313" key="5">
    <source>
        <dbReference type="Proteomes" id="UP000023152"/>
    </source>
</evidence>
<dbReference type="SMART" id="SM00233">
    <property type="entry name" value="PH"/>
    <property type="match status" value="1"/>
</dbReference>
<comment type="caution">
    <text evidence="4">The sequence shown here is derived from an EMBL/GenBank/DDBJ whole genome shotgun (WGS) entry which is preliminary data.</text>
</comment>
<feature type="coiled-coil region" evidence="1">
    <location>
        <begin position="540"/>
        <end position="567"/>
    </location>
</feature>
<proteinExistence type="predicted"/>
<dbReference type="PROSITE" id="PS50003">
    <property type="entry name" value="PH_DOMAIN"/>
    <property type="match status" value="1"/>
</dbReference>
<evidence type="ECO:0000259" key="3">
    <source>
        <dbReference type="PROSITE" id="PS50003"/>
    </source>
</evidence>
<dbReference type="Proteomes" id="UP000023152">
    <property type="component" value="Unassembled WGS sequence"/>
</dbReference>
<evidence type="ECO:0000256" key="2">
    <source>
        <dbReference type="SAM" id="MobiDB-lite"/>
    </source>
</evidence>
<dbReference type="AlphaFoldDB" id="X6MC54"/>
<feature type="compositionally biased region" description="Acidic residues" evidence="2">
    <location>
        <begin position="482"/>
        <end position="498"/>
    </location>
</feature>
<keyword evidence="5" id="KW-1185">Reference proteome</keyword>
<feature type="region of interest" description="Disordered" evidence="2">
    <location>
        <begin position="236"/>
        <end position="256"/>
    </location>
</feature>
<accession>X6MC54</accession>
<feature type="compositionally biased region" description="Low complexity" evidence="2">
    <location>
        <begin position="238"/>
        <end position="252"/>
    </location>
</feature>
<feature type="region of interest" description="Disordered" evidence="2">
    <location>
        <begin position="344"/>
        <end position="363"/>
    </location>
</feature>
<dbReference type="CDD" id="cd00821">
    <property type="entry name" value="PH"/>
    <property type="match status" value="1"/>
</dbReference>
<dbReference type="Gene3D" id="2.30.29.30">
    <property type="entry name" value="Pleckstrin-homology domain (PH domain)/Phosphotyrosine-binding domain (PTB)"/>
    <property type="match status" value="1"/>
</dbReference>
<feature type="compositionally biased region" description="Polar residues" evidence="2">
    <location>
        <begin position="344"/>
        <end position="360"/>
    </location>
</feature>